<evidence type="ECO:0000256" key="5">
    <source>
        <dbReference type="SAM" id="MobiDB-lite"/>
    </source>
</evidence>
<sequence length="234" mass="25379">MHFFGKAKKVDAPTAHESIQKLREAQEALEKRQNFLEKKAALEQDNARKLIAQKNRRGALMALKRKKIYEVQIEKLNNSCLTLEHQRFALENASLNNETLRAIKGGADAMKSINQGMTIEKVDETMEDVQEQMQIGSEIADAISQPLGIGAELDEDELNAELDALGEEDLQAQLAVPAGVPQAVPGQAVAAPAVATATATLPALPVPPTEAPRARAAPSREEEELRSLEAALGM</sequence>
<comment type="subcellular location">
    <subcellularLocation>
        <location evidence="1">Endosome</location>
    </subcellularLocation>
</comment>
<evidence type="ECO:0000256" key="3">
    <source>
        <dbReference type="ARBA" id="ARBA00022753"/>
    </source>
</evidence>
<feature type="compositionally biased region" description="Basic and acidic residues" evidence="5">
    <location>
        <begin position="218"/>
        <end position="227"/>
    </location>
</feature>
<feature type="region of interest" description="Disordered" evidence="5">
    <location>
        <begin position="204"/>
        <end position="234"/>
    </location>
</feature>
<reference evidence="6" key="1">
    <citation type="journal article" date="2022" name="bioRxiv">
        <title>Genomics of Preaxostyla Flagellates Illuminates Evolutionary Transitions and the Path Towards Mitochondrial Loss.</title>
        <authorList>
            <person name="Novak L.V.F."/>
            <person name="Treitli S.C."/>
            <person name="Pyrih J."/>
            <person name="Halakuc P."/>
            <person name="Pipaliya S.V."/>
            <person name="Vacek V."/>
            <person name="Brzon O."/>
            <person name="Soukal P."/>
            <person name="Eme L."/>
            <person name="Dacks J.B."/>
            <person name="Karnkowska A."/>
            <person name="Elias M."/>
            <person name="Hampl V."/>
        </authorList>
    </citation>
    <scope>NUCLEOTIDE SEQUENCE</scope>
    <source>
        <strain evidence="6">RCP-MX</strain>
    </source>
</reference>
<keyword evidence="4" id="KW-0175">Coiled coil</keyword>
<dbReference type="Pfam" id="PF03357">
    <property type="entry name" value="Snf7"/>
    <property type="match status" value="1"/>
</dbReference>
<comment type="similarity">
    <text evidence="2">Belongs to the SNF7 family.</text>
</comment>
<dbReference type="Gene3D" id="6.10.250.1710">
    <property type="match status" value="1"/>
</dbReference>
<protein>
    <submittedName>
        <fullName evidence="6">Charged multivesicular body protein 4b</fullName>
    </submittedName>
</protein>
<name>A0ABQ8UWB9_9EUKA</name>
<keyword evidence="3" id="KW-0967">Endosome</keyword>
<dbReference type="EMBL" id="JAPMOS010000002">
    <property type="protein sequence ID" value="KAJ4462738.1"/>
    <property type="molecule type" value="Genomic_DNA"/>
</dbReference>
<evidence type="ECO:0000313" key="6">
    <source>
        <dbReference type="EMBL" id="KAJ4462738.1"/>
    </source>
</evidence>
<feature type="coiled-coil region" evidence="4">
    <location>
        <begin position="19"/>
        <end position="86"/>
    </location>
</feature>
<gene>
    <name evidence="6" type="ORF">PAPYR_754</name>
</gene>
<dbReference type="Gene3D" id="1.10.287.1060">
    <property type="entry name" value="ESAT-6-like"/>
    <property type="match status" value="1"/>
</dbReference>
<dbReference type="PANTHER" id="PTHR22761">
    <property type="entry name" value="CHARGED MULTIVESICULAR BODY PROTEIN"/>
    <property type="match status" value="1"/>
</dbReference>
<evidence type="ECO:0000256" key="1">
    <source>
        <dbReference type="ARBA" id="ARBA00004177"/>
    </source>
</evidence>
<dbReference type="Proteomes" id="UP001141327">
    <property type="component" value="Unassembled WGS sequence"/>
</dbReference>
<organism evidence="6 7">
    <name type="scientific">Paratrimastix pyriformis</name>
    <dbReference type="NCBI Taxonomy" id="342808"/>
    <lineage>
        <taxon>Eukaryota</taxon>
        <taxon>Metamonada</taxon>
        <taxon>Preaxostyla</taxon>
        <taxon>Paratrimastigidae</taxon>
        <taxon>Paratrimastix</taxon>
    </lineage>
</organism>
<dbReference type="PANTHER" id="PTHR22761:SF10">
    <property type="entry name" value="GH13992P"/>
    <property type="match status" value="1"/>
</dbReference>
<evidence type="ECO:0000256" key="4">
    <source>
        <dbReference type="SAM" id="Coils"/>
    </source>
</evidence>
<comment type="caution">
    <text evidence="6">The sequence shown here is derived from an EMBL/GenBank/DDBJ whole genome shotgun (WGS) entry which is preliminary data.</text>
</comment>
<proteinExistence type="inferred from homology"/>
<evidence type="ECO:0000313" key="7">
    <source>
        <dbReference type="Proteomes" id="UP001141327"/>
    </source>
</evidence>
<accession>A0ABQ8UWB9</accession>
<dbReference type="InterPro" id="IPR005024">
    <property type="entry name" value="Snf7_fam"/>
</dbReference>
<evidence type="ECO:0000256" key="2">
    <source>
        <dbReference type="ARBA" id="ARBA00006190"/>
    </source>
</evidence>
<keyword evidence="7" id="KW-1185">Reference proteome</keyword>